<name>A0ACB9P3P6_9MYRT</name>
<dbReference type="EMBL" id="CM042886">
    <property type="protein sequence ID" value="KAI4343207.1"/>
    <property type="molecule type" value="Genomic_DNA"/>
</dbReference>
<organism evidence="1 2">
    <name type="scientific">Melastoma candidum</name>
    <dbReference type="NCBI Taxonomy" id="119954"/>
    <lineage>
        <taxon>Eukaryota</taxon>
        <taxon>Viridiplantae</taxon>
        <taxon>Streptophyta</taxon>
        <taxon>Embryophyta</taxon>
        <taxon>Tracheophyta</taxon>
        <taxon>Spermatophyta</taxon>
        <taxon>Magnoliopsida</taxon>
        <taxon>eudicotyledons</taxon>
        <taxon>Gunneridae</taxon>
        <taxon>Pentapetalae</taxon>
        <taxon>rosids</taxon>
        <taxon>malvids</taxon>
        <taxon>Myrtales</taxon>
        <taxon>Melastomataceae</taxon>
        <taxon>Melastomatoideae</taxon>
        <taxon>Melastomateae</taxon>
        <taxon>Melastoma</taxon>
    </lineage>
</organism>
<accession>A0ACB9P3P6</accession>
<gene>
    <name evidence="1" type="ORF">MLD38_027736</name>
</gene>
<evidence type="ECO:0000313" key="2">
    <source>
        <dbReference type="Proteomes" id="UP001057402"/>
    </source>
</evidence>
<proteinExistence type="predicted"/>
<evidence type="ECO:0000313" key="1">
    <source>
        <dbReference type="EMBL" id="KAI4343207.1"/>
    </source>
</evidence>
<comment type="caution">
    <text evidence="1">The sequence shown here is derived from an EMBL/GenBank/DDBJ whole genome shotgun (WGS) entry which is preliminary data.</text>
</comment>
<protein>
    <submittedName>
        <fullName evidence="1">Uncharacterized protein</fullName>
    </submittedName>
</protein>
<dbReference type="Proteomes" id="UP001057402">
    <property type="component" value="Chromosome 7"/>
</dbReference>
<sequence length="69" mass="7335">MTTSKRLPGKKVAVFEKNITKRGSVPETVTRKGSDFAVGPVLLGVLVFVVVGSSLFVIIRFAMGKGSPQ</sequence>
<reference evidence="2" key="1">
    <citation type="journal article" date="2023" name="Front. Plant Sci.">
        <title>Chromosomal-level genome assembly of Melastoma candidum provides insights into trichome evolution.</title>
        <authorList>
            <person name="Zhong Y."/>
            <person name="Wu W."/>
            <person name="Sun C."/>
            <person name="Zou P."/>
            <person name="Liu Y."/>
            <person name="Dai S."/>
            <person name="Zhou R."/>
        </authorList>
    </citation>
    <scope>NUCLEOTIDE SEQUENCE [LARGE SCALE GENOMIC DNA]</scope>
</reference>
<keyword evidence="2" id="KW-1185">Reference proteome</keyword>